<organism evidence="2 3">
    <name type="scientific">Calocera cornea HHB12733</name>
    <dbReference type="NCBI Taxonomy" id="1353952"/>
    <lineage>
        <taxon>Eukaryota</taxon>
        <taxon>Fungi</taxon>
        <taxon>Dikarya</taxon>
        <taxon>Basidiomycota</taxon>
        <taxon>Agaricomycotina</taxon>
        <taxon>Dacrymycetes</taxon>
        <taxon>Dacrymycetales</taxon>
        <taxon>Dacrymycetaceae</taxon>
        <taxon>Calocera</taxon>
    </lineage>
</organism>
<proteinExistence type="predicted"/>
<evidence type="ECO:0000313" key="3">
    <source>
        <dbReference type="Proteomes" id="UP000076842"/>
    </source>
</evidence>
<dbReference type="AlphaFoldDB" id="A0A165EJN3"/>
<evidence type="ECO:0000313" key="2">
    <source>
        <dbReference type="EMBL" id="KZT55001.1"/>
    </source>
</evidence>
<feature type="region of interest" description="Disordered" evidence="1">
    <location>
        <begin position="1"/>
        <end position="64"/>
    </location>
</feature>
<dbReference type="EMBL" id="KV424003">
    <property type="protein sequence ID" value="KZT55001.1"/>
    <property type="molecule type" value="Genomic_DNA"/>
</dbReference>
<evidence type="ECO:0000256" key="1">
    <source>
        <dbReference type="SAM" id="MobiDB-lite"/>
    </source>
</evidence>
<dbReference type="OrthoDB" id="6509908at2759"/>
<protein>
    <submittedName>
        <fullName evidence="2">Uncharacterized protein</fullName>
    </submittedName>
</protein>
<dbReference type="InParanoid" id="A0A165EJN3"/>
<accession>A0A165EJN3</accession>
<sequence length="109" mass="11733">MAALTPPTFDIGTRDSAYNAEGDPVSVTGSMTMVNAPEPEHLPHARDDQKEKHRQEERALTGPPISGAIYDRYGSFHQVGFYAGSMVIGSCVLLAGTKYAATGSLWAKY</sequence>
<name>A0A165EJN3_9BASI</name>
<keyword evidence="3" id="KW-1185">Reference proteome</keyword>
<dbReference type="Proteomes" id="UP000076842">
    <property type="component" value="Unassembled WGS sequence"/>
</dbReference>
<feature type="compositionally biased region" description="Basic and acidic residues" evidence="1">
    <location>
        <begin position="38"/>
        <end position="59"/>
    </location>
</feature>
<gene>
    <name evidence="2" type="ORF">CALCODRAFT_485139</name>
</gene>
<reference evidence="2 3" key="1">
    <citation type="journal article" date="2016" name="Mol. Biol. Evol.">
        <title>Comparative Genomics of Early-Diverging Mushroom-Forming Fungi Provides Insights into the Origins of Lignocellulose Decay Capabilities.</title>
        <authorList>
            <person name="Nagy L.G."/>
            <person name="Riley R."/>
            <person name="Tritt A."/>
            <person name="Adam C."/>
            <person name="Daum C."/>
            <person name="Floudas D."/>
            <person name="Sun H."/>
            <person name="Yadav J.S."/>
            <person name="Pangilinan J."/>
            <person name="Larsson K.H."/>
            <person name="Matsuura K."/>
            <person name="Barry K."/>
            <person name="Labutti K."/>
            <person name="Kuo R."/>
            <person name="Ohm R.A."/>
            <person name="Bhattacharya S.S."/>
            <person name="Shirouzu T."/>
            <person name="Yoshinaga Y."/>
            <person name="Martin F.M."/>
            <person name="Grigoriev I.V."/>
            <person name="Hibbett D.S."/>
        </authorList>
    </citation>
    <scope>NUCLEOTIDE SEQUENCE [LARGE SCALE GENOMIC DNA]</scope>
    <source>
        <strain evidence="2 3">HHB12733</strain>
    </source>
</reference>